<evidence type="ECO:0000256" key="1">
    <source>
        <dbReference type="SAM" id="MobiDB-lite"/>
    </source>
</evidence>
<organism evidence="2 3">
    <name type="scientific">Paraburkholderia solisilvae</name>
    <dbReference type="NCBI Taxonomy" id="624376"/>
    <lineage>
        <taxon>Bacteria</taxon>
        <taxon>Pseudomonadati</taxon>
        <taxon>Pseudomonadota</taxon>
        <taxon>Betaproteobacteria</taxon>
        <taxon>Burkholderiales</taxon>
        <taxon>Burkholderiaceae</taxon>
        <taxon>Paraburkholderia</taxon>
    </lineage>
</organism>
<sequence>MPIHSTGLTAIVTAIGGVLVVVSTGSYAQLPSPSGPHAPENRSASAAEQSGQADTTVHESYAPQAQDAKGAKKGPTAGQKSKPEGAGGFDNGLYGTGAGSNK</sequence>
<evidence type="ECO:0000313" key="2">
    <source>
        <dbReference type="EMBL" id="CAB3760384.1"/>
    </source>
</evidence>
<reference evidence="2 3" key="1">
    <citation type="submission" date="2020-04" db="EMBL/GenBank/DDBJ databases">
        <authorList>
            <person name="De Canck E."/>
        </authorList>
    </citation>
    <scope>NUCLEOTIDE SEQUENCE [LARGE SCALE GENOMIC DNA]</scope>
    <source>
        <strain evidence="2 3">LMG 29739</strain>
    </source>
</reference>
<gene>
    <name evidence="2" type="ORF">LMG29739_03371</name>
</gene>
<feature type="compositionally biased region" description="Polar residues" evidence="1">
    <location>
        <begin position="42"/>
        <end position="55"/>
    </location>
</feature>
<accession>A0A6J5E420</accession>
<feature type="region of interest" description="Disordered" evidence="1">
    <location>
        <begin position="27"/>
        <end position="102"/>
    </location>
</feature>
<dbReference type="EMBL" id="CADIKF010000025">
    <property type="protein sequence ID" value="CAB3760384.1"/>
    <property type="molecule type" value="Genomic_DNA"/>
</dbReference>
<feature type="compositionally biased region" description="Gly residues" evidence="1">
    <location>
        <begin position="85"/>
        <end position="102"/>
    </location>
</feature>
<evidence type="ECO:0008006" key="4">
    <source>
        <dbReference type="Google" id="ProtNLM"/>
    </source>
</evidence>
<evidence type="ECO:0000313" key="3">
    <source>
        <dbReference type="Proteomes" id="UP000494329"/>
    </source>
</evidence>
<proteinExistence type="predicted"/>
<dbReference type="AlphaFoldDB" id="A0A6J5E420"/>
<name>A0A6J5E420_9BURK</name>
<protein>
    <recommendedName>
        <fullName evidence="4">Beta-xylosidase</fullName>
    </recommendedName>
</protein>
<dbReference type="Proteomes" id="UP000494329">
    <property type="component" value="Unassembled WGS sequence"/>
</dbReference>
<keyword evidence="3" id="KW-1185">Reference proteome</keyword>